<dbReference type="VEuPathDB" id="VectorBase:LDEU013512"/>
<evidence type="ECO:0000256" key="2">
    <source>
        <dbReference type="ARBA" id="ARBA00023264"/>
    </source>
</evidence>
<keyword evidence="4" id="KW-0418">Kinase</keyword>
<dbReference type="InterPro" id="IPR011009">
    <property type="entry name" value="Kinase-like_dom_sf"/>
</dbReference>
<dbReference type="EMBL" id="NCKV01038306">
    <property type="protein sequence ID" value="RWS18528.1"/>
    <property type="molecule type" value="Genomic_DNA"/>
</dbReference>
<dbReference type="STRING" id="299467.A0A443RTK0"/>
<proteinExistence type="inferred from homology"/>
<keyword evidence="1" id="KW-0594">Phospholipid biosynthesis</keyword>
<keyword evidence="1" id="KW-0444">Lipid biosynthesis</keyword>
<accession>A0A443RTK0</accession>
<dbReference type="Gene3D" id="3.30.200.20">
    <property type="entry name" value="Phosphorylase Kinase, domain 1"/>
    <property type="match status" value="1"/>
</dbReference>
<dbReference type="GO" id="GO:0005737">
    <property type="term" value="C:cytoplasm"/>
    <property type="evidence" value="ECO:0007669"/>
    <property type="project" value="TreeGrafter"/>
</dbReference>
<evidence type="ECO:0000313" key="4">
    <source>
        <dbReference type="EMBL" id="RWS18528.1"/>
    </source>
</evidence>
<dbReference type="GO" id="GO:0006646">
    <property type="term" value="P:phosphatidylethanolamine biosynthetic process"/>
    <property type="evidence" value="ECO:0007669"/>
    <property type="project" value="TreeGrafter"/>
</dbReference>
<dbReference type="PANTHER" id="PTHR22603:SF93">
    <property type="entry name" value="RE24176P"/>
    <property type="match status" value="1"/>
</dbReference>
<gene>
    <name evidence="4" type="ORF">B4U80_14602</name>
</gene>
<sequence length="138" mass="15528">MGFGNKSYYCSIKNCNELKTKVDEHEEVIVRVFESDLYSKYSIKFSGEMAEPMIMERLSKIGIAPKVLGVFNKGIIVEFIPNKTTSVEDLSSIELSKAVIRKIALFNSQNMPISKKPTLLDKIDEMAKISINENTNAT</sequence>
<dbReference type="Pfam" id="PF01633">
    <property type="entry name" value="Choline_kinase"/>
    <property type="match status" value="1"/>
</dbReference>
<evidence type="ECO:0000256" key="1">
    <source>
        <dbReference type="ARBA" id="ARBA00023209"/>
    </source>
</evidence>
<comment type="similarity">
    <text evidence="3">Belongs to the choline/ethanolamine kinase family.</text>
</comment>
<feature type="non-terminal residue" evidence="4">
    <location>
        <position position="1"/>
    </location>
</feature>
<dbReference type="GO" id="GO:0004103">
    <property type="term" value="F:choline kinase activity"/>
    <property type="evidence" value="ECO:0007669"/>
    <property type="project" value="TreeGrafter"/>
</dbReference>
<reference evidence="4 5" key="1">
    <citation type="journal article" date="2018" name="Gigascience">
        <title>Genomes of trombidid mites reveal novel predicted allergens and laterally-transferred genes associated with secondary metabolism.</title>
        <authorList>
            <person name="Dong X."/>
            <person name="Chaisiri K."/>
            <person name="Xia D."/>
            <person name="Armstrong S.D."/>
            <person name="Fang Y."/>
            <person name="Donnelly M.J."/>
            <person name="Kadowaki T."/>
            <person name="McGarry J.W."/>
            <person name="Darby A.C."/>
            <person name="Makepeace B.L."/>
        </authorList>
    </citation>
    <scope>NUCLEOTIDE SEQUENCE [LARGE SCALE GENOMIC DNA]</scope>
    <source>
        <strain evidence="4">UoL-UT</strain>
    </source>
</reference>
<dbReference type="AlphaFoldDB" id="A0A443RTK0"/>
<dbReference type="Proteomes" id="UP000288716">
    <property type="component" value="Unassembled WGS sequence"/>
</dbReference>
<dbReference type="GO" id="GO:0004305">
    <property type="term" value="F:ethanolamine kinase activity"/>
    <property type="evidence" value="ECO:0007669"/>
    <property type="project" value="TreeGrafter"/>
</dbReference>
<keyword evidence="2" id="KW-1208">Phospholipid metabolism</keyword>
<dbReference type="SUPFAM" id="SSF56112">
    <property type="entry name" value="Protein kinase-like (PK-like)"/>
    <property type="match status" value="1"/>
</dbReference>
<keyword evidence="1" id="KW-0443">Lipid metabolism</keyword>
<protein>
    <submittedName>
        <fullName evidence="4">Choline kinase alpha-like protein</fullName>
    </submittedName>
</protein>
<evidence type="ECO:0000256" key="3">
    <source>
        <dbReference type="ARBA" id="ARBA00038211"/>
    </source>
</evidence>
<evidence type="ECO:0000313" key="5">
    <source>
        <dbReference type="Proteomes" id="UP000288716"/>
    </source>
</evidence>
<organism evidence="4 5">
    <name type="scientific">Leptotrombidium deliense</name>
    <dbReference type="NCBI Taxonomy" id="299467"/>
    <lineage>
        <taxon>Eukaryota</taxon>
        <taxon>Metazoa</taxon>
        <taxon>Ecdysozoa</taxon>
        <taxon>Arthropoda</taxon>
        <taxon>Chelicerata</taxon>
        <taxon>Arachnida</taxon>
        <taxon>Acari</taxon>
        <taxon>Acariformes</taxon>
        <taxon>Trombidiformes</taxon>
        <taxon>Prostigmata</taxon>
        <taxon>Anystina</taxon>
        <taxon>Parasitengona</taxon>
        <taxon>Trombiculoidea</taxon>
        <taxon>Trombiculidae</taxon>
        <taxon>Leptotrombidium</taxon>
    </lineage>
</organism>
<comment type="caution">
    <text evidence="4">The sequence shown here is derived from an EMBL/GenBank/DDBJ whole genome shotgun (WGS) entry which is preliminary data.</text>
</comment>
<name>A0A443RTK0_9ACAR</name>
<keyword evidence="4" id="KW-0808">Transferase</keyword>
<keyword evidence="5" id="KW-1185">Reference proteome</keyword>
<dbReference type="PANTHER" id="PTHR22603">
    <property type="entry name" value="CHOLINE/ETHANOALAMINE KINASE"/>
    <property type="match status" value="1"/>
</dbReference>